<reference evidence="3" key="2">
    <citation type="submission" date="2021-02" db="UniProtKB">
        <authorList>
            <consortium name="EnsemblMetazoa"/>
        </authorList>
    </citation>
    <scope>IDENTIFICATION</scope>
    <source>
        <strain evidence="3">JHB</strain>
    </source>
</reference>
<protein>
    <submittedName>
        <fullName evidence="2 3">Uncharacterized protein</fullName>
    </submittedName>
</protein>
<dbReference type="OrthoDB" id="7740921at2759"/>
<feature type="chain" id="PRO_5014566879" evidence="1">
    <location>
        <begin position="17"/>
        <end position="227"/>
    </location>
</feature>
<dbReference type="eggNOG" id="ENOG502T8CD">
    <property type="taxonomic scope" value="Eukaryota"/>
</dbReference>
<dbReference type="HOGENOM" id="CLU_068741_0_0_1"/>
<reference evidence="2" key="1">
    <citation type="submission" date="2007-03" db="EMBL/GenBank/DDBJ databases">
        <title>Annotation of Culex pipiens quinquefasciatus.</title>
        <authorList>
            <consortium name="The Broad Institute Genome Sequencing Platform"/>
            <person name="Atkinson P.W."/>
            <person name="Hemingway J."/>
            <person name="Christensen B.M."/>
            <person name="Higgs S."/>
            <person name="Kodira C."/>
            <person name="Hannick L."/>
            <person name="Megy K."/>
            <person name="O'Leary S."/>
            <person name="Pearson M."/>
            <person name="Haas B.J."/>
            <person name="Mauceli E."/>
            <person name="Wortman J.R."/>
            <person name="Lee N.H."/>
            <person name="Guigo R."/>
            <person name="Stanke M."/>
            <person name="Alvarado L."/>
            <person name="Amedeo P."/>
            <person name="Antoine C.H."/>
            <person name="Arensburger P."/>
            <person name="Bidwell S.L."/>
            <person name="Crawford M."/>
            <person name="Camaro F."/>
            <person name="Devon K."/>
            <person name="Engels R."/>
            <person name="Hammond M."/>
            <person name="Howarth C."/>
            <person name="Koehrsen M."/>
            <person name="Lawson D."/>
            <person name="Montgomery P."/>
            <person name="Nene V."/>
            <person name="Nusbaum C."/>
            <person name="Puiu D."/>
            <person name="Romero-Severson J."/>
            <person name="Severson D.W."/>
            <person name="Shumway M."/>
            <person name="Sisk P."/>
            <person name="Stolte C."/>
            <person name="Zeng Q."/>
            <person name="Eisenstadt E."/>
            <person name="Fraser-Liggett C."/>
            <person name="Strausberg R."/>
            <person name="Galagan J."/>
            <person name="Birren B."/>
            <person name="Collins F.H."/>
        </authorList>
    </citation>
    <scope>NUCLEOTIDE SEQUENCE [LARGE SCALE GENOMIC DNA]</scope>
    <source>
        <strain evidence="2">JHB</strain>
    </source>
</reference>
<keyword evidence="1" id="KW-0732">Signal</keyword>
<dbReference type="AlphaFoldDB" id="B0WNE5"/>
<proteinExistence type="predicted"/>
<name>B0WNE5_CULQU</name>
<dbReference type="EMBL" id="DS232010">
    <property type="protein sequence ID" value="EDS31599.1"/>
    <property type="molecule type" value="Genomic_DNA"/>
</dbReference>
<feature type="signal peptide" evidence="1">
    <location>
        <begin position="1"/>
        <end position="16"/>
    </location>
</feature>
<dbReference type="VEuPathDB" id="VectorBase:CPIJ008661"/>
<evidence type="ECO:0000313" key="3">
    <source>
        <dbReference type="EnsemblMetazoa" id="CPIJ008661-PA"/>
    </source>
</evidence>
<gene>
    <name evidence="3" type="primary">6040901</name>
    <name evidence="2" type="ORF">CpipJ_CPIJ008661</name>
</gene>
<sequence>MRVAFFLVLFVPAVFGNFLEDFHGKFSDISQATEAELVYLRNYNGALIKEFNRELLLQFGRMVPAMRAADVEFVQVMTDYENVSEECLEYLLEVRDFLVRMQNDDIRSCAEWSWRALKEDSLGRFFPYHNSFARDNLAAVSQVMETLGRNRLVQDPERVRVELEGELEYYENLNGGQVELLWKEIVAHADMADETYQYLDECREMTKLMQSFDHEYMMDLLENDCYE</sequence>
<dbReference type="EnsemblMetazoa" id="CPIJ008661-RA">
    <property type="protein sequence ID" value="CPIJ008661-PA"/>
    <property type="gene ID" value="CPIJ008661"/>
</dbReference>
<accession>B0WNE5</accession>
<keyword evidence="4" id="KW-1185">Reference proteome</keyword>
<evidence type="ECO:0000313" key="2">
    <source>
        <dbReference type="EMBL" id="EDS31599.1"/>
    </source>
</evidence>
<organism>
    <name type="scientific">Culex quinquefasciatus</name>
    <name type="common">Southern house mosquito</name>
    <name type="synonym">Culex pungens</name>
    <dbReference type="NCBI Taxonomy" id="7176"/>
    <lineage>
        <taxon>Eukaryota</taxon>
        <taxon>Metazoa</taxon>
        <taxon>Ecdysozoa</taxon>
        <taxon>Arthropoda</taxon>
        <taxon>Hexapoda</taxon>
        <taxon>Insecta</taxon>
        <taxon>Pterygota</taxon>
        <taxon>Neoptera</taxon>
        <taxon>Endopterygota</taxon>
        <taxon>Diptera</taxon>
        <taxon>Nematocera</taxon>
        <taxon>Culicoidea</taxon>
        <taxon>Culicidae</taxon>
        <taxon>Culicinae</taxon>
        <taxon>Culicini</taxon>
        <taxon>Culex</taxon>
        <taxon>Culex</taxon>
    </lineage>
</organism>
<evidence type="ECO:0000256" key="1">
    <source>
        <dbReference type="SAM" id="SignalP"/>
    </source>
</evidence>
<evidence type="ECO:0000313" key="4">
    <source>
        <dbReference type="Proteomes" id="UP000002320"/>
    </source>
</evidence>
<dbReference type="InParanoid" id="B0WNE5"/>
<dbReference type="KEGG" id="cqu:CpipJ_CPIJ008661"/>
<dbReference type="Proteomes" id="UP000002320">
    <property type="component" value="Unassembled WGS sequence"/>
</dbReference>
<dbReference type="VEuPathDB" id="VectorBase:CQUJHB005525"/>